<dbReference type="EMBL" id="BAABHA010000002">
    <property type="protein sequence ID" value="GAA4378626.1"/>
    <property type="molecule type" value="Genomic_DNA"/>
</dbReference>
<evidence type="ECO:0000313" key="1">
    <source>
        <dbReference type="EMBL" id="GAA4378626.1"/>
    </source>
</evidence>
<reference evidence="2" key="1">
    <citation type="journal article" date="2019" name="Int. J. Syst. Evol. Microbiol.">
        <title>The Global Catalogue of Microorganisms (GCM) 10K type strain sequencing project: providing services to taxonomists for standard genome sequencing and annotation.</title>
        <authorList>
            <consortium name="The Broad Institute Genomics Platform"/>
            <consortium name="The Broad Institute Genome Sequencing Center for Infectious Disease"/>
            <person name="Wu L."/>
            <person name="Ma J."/>
        </authorList>
    </citation>
    <scope>NUCLEOTIDE SEQUENCE [LARGE SCALE GENOMIC DNA]</scope>
    <source>
        <strain evidence="2">JCM 17924</strain>
    </source>
</reference>
<protein>
    <recommendedName>
        <fullName evidence="3">STAS/SEC14 domain-containing protein</fullName>
    </recommendedName>
</protein>
<evidence type="ECO:0000313" key="2">
    <source>
        <dbReference type="Proteomes" id="UP001500454"/>
    </source>
</evidence>
<comment type="caution">
    <text evidence="1">The sequence shown here is derived from an EMBL/GenBank/DDBJ whole genome shotgun (WGS) entry which is preliminary data.</text>
</comment>
<sequence>MMYTVSDFVCVQHDWNIGLLRHRWNGVERFAGLSLFQSVHESLLDIARQEHACCWLIELGAAPLAVEDQLWLENEWLPALAKTDVRRLAIVADDAYNLMVLEDLLNMQHPGTQRHVQLFADATTGLEWLTQSSEQAQNMQREWEGSTPPLAIGA</sequence>
<keyword evidence="2" id="KW-1185">Reference proteome</keyword>
<dbReference type="Proteomes" id="UP001500454">
    <property type="component" value="Unassembled WGS sequence"/>
</dbReference>
<dbReference type="RefSeq" id="WP_345222811.1">
    <property type="nucleotide sequence ID" value="NZ_BAABHA010000002.1"/>
</dbReference>
<gene>
    <name evidence="1" type="ORF">GCM10023186_15350</name>
</gene>
<proteinExistence type="predicted"/>
<evidence type="ECO:0008006" key="3">
    <source>
        <dbReference type="Google" id="ProtNLM"/>
    </source>
</evidence>
<organism evidence="1 2">
    <name type="scientific">Hymenobacter koreensis</name>
    <dbReference type="NCBI Taxonomy" id="1084523"/>
    <lineage>
        <taxon>Bacteria</taxon>
        <taxon>Pseudomonadati</taxon>
        <taxon>Bacteroidota</taxon>
        <taxon>Cytophagia</taxon>
        <taxon>Cytophagales</taxon>
        <taxon>Hymenobacteraceae</taxon>
        <taxon>Hymenobacter</taxon>
    </lineage>
</organism>
<accession>A0ABP8IYG7</accession>
<name>A0ABP8IYG7_9BACT</name>